<comment type="subunit">
    <text evidence="10">Component of the oligosaccharyltransferase (OST) complex.</text>
</comment>
<feature type="signal peptide" evidence="10">
    <location>
        <begin position="1"/>
        <end position="20"/>
    </location>
</feature>
<keyword evidence="12" id="KW-1185">Reference proteome</keyword>
<comment type="subcellular location">
    <subcellularLocation>
        <location evidence="2 10">Endoplasmic reticulum membrane</location>
        <topology evidence="2 10">Single-pass type I membrane protein</topology>
    </subcellularLocation>
</comment>
<sequence>MKWSLSFISLCGSAISCAFASDLVLPNFKNIEFSRRIDLSRANVHLSDSITIQNIAKVPQSEYFYALDATEVDNVALFFASHKKSQSRLEIRDVGVDFETDTSYYSIKLPYELQPQDTIEIQILKGIVNCLKPLPEFVDQNEKQFLLYTGSKIPLSAYPIGETSTKLAVLGSTVDELDPEEGFEPNVSDNNLLFGPYKDIHPLSSKTMLLRYDSPIPLVKVDKLEREAWISHWSNQIAFEERYWLSNLGAKIKDGFSRLKFMKSARFNVNSQNFKDYNINFSSVRELTVPLQAGSENAYYTDLVGNVSTSRFRVDEKGSLLQLKPRYPIFGGWNYNFTIGWEYDLKKSLKKDGERYLVKIPFIEGPVDVSYNEIDLTVILPEGATAVKVEPSIVPKDTAEFTTYSFFDSIGRPSVKLSYDTIMDHYRREVIIISYELTTRALYQKPVAISAVFGAFFVTIYLLSQINLNISSTKKNKL</sequence>
<dbReference type="OrthoDB" id="310030at2759"/>
<dbReference type="UniPathway" id="UPA00378"/>
<keyword evidence="7 10" id="KW-0256">Endoplasmic reticulum</keyword>
<evidence type="ECO:0000256" key="6">
    <source>
        <dbReference type="ARBA" id="ARBA00022729"/>
    </source>
</evidence>
<evidence type="ECO:0000256" key="8">
    <source>
        <dbReference type="ARBA" id="ARBA00022989"/>
    </source>
</evidence>
<evidence type="ECO:0000256" key="2">
    <source>
        <dbReference type="ARBA" id="ARBA00004115"/>
    </source>
</evidence>
<evidence type="ECO:0000256" key="9">
    <source>
        <dbReference type="ARBA" id="ARBA00023136"/>
    </source>
</evidence>
<comment type="similarity">
    <text evidence="4 10">Belongs to the OST1 family.</text>
</comment>
<dbReference type="GO" id="GO:0018279">
    <property type="term" value="P:protein N-linked glycosylation via asparagine"/>
    <property type="evidence" value="ECO:0007669"/>
    <property type="project" value="TreeGrafter"/>
</dbReference>
<name>A0A1E3PL93_9ASCO</name>
<dbReference type="EMBL" id="KV454409">
    <property type="protein sequence ID" value="ODQ65722.1"/>
    <property type="molecule type" value="Genomic_DNA"/>
</dbReference>
<dbReference type="PROSITE" id="PS51257">
    <property type="entry name" value="PROKAR_LIPOPROTEIN"/>
    <property type="match status" value="1"/>
</dbReference>
<evidence type="ECO:0000256" key="1">
    <source>
        <dbReference type="ARBA" id="ARBA00002791"/>
    </source>
</evidence>
<dbReference type="STRING" id="857566.A0A1E3PL93"/>
<evidence type="ECO:0000313" key="12">
    <source>
        <dbReference type="Proteomes" id="UP000095009"/>
    </source>
</evidence>
<evidence type="ECO:0000313" key="11">
    <source>
        <dbReference type="EMBL" id="ODQ65722.1"/>
    </source>
</evidence>
<comment type="function">
    <text evidence="1 10">Subunit of the oligosaccharyl transferase (OST) complex that catalyzes the initial transfer of a defined glycan (Glc(3)Man(9)GlcNAc(2) in eukaryotes) from the lipid carrier dolichol-pyrophosphate to an asparagine residue within an Asn-X-Ser/Thr consensus motif in nascent polypeptide chains, the first step in protein N-glycosylation. N-glycosylation occurs cotranslationally and the complex associates with the Sec61 complex at the channel-forming translocon complex that mediates protein translocation across the endoplasmic reticulum (ER). All subunits are required for a maximal enzyme activity.</text>
</comment>
<evidence type="ECO:0000256" key="5">
    <source>
        <dbReference type="ARBA" id="ARBA00022692"/>
    </source>
</evidence>
<evidence type="ECO:0000256" key="10">
    <source>
        <dbReference type="RuleBase" id="RU361143"/>
    </source>
</evidence>
<dbReference type="PANTHER" id="PTHR21049">
    <property type="entry name" value="RIBOPHORIN I"/>
    <property type="match status" value="1"/>
</dbReference>
<gene>
    <name evidence="11" type="ORF">NADFUDRAFT_46362</name>
</gene>
<comment type="pathway">
    <text evidence="3 10">Protein modification; protein glycosylation.</text>
</comment>
<keyword evidence="9 10" id="KW-0472">Membrane</keyword>
<evidence type="ECO:0000256" key="4">
    <source>
        <dbReference type="ARBA" id="ARBA00008905"/>
    </source>
</evidence>
<dbReference type="AlphaFoldDB" id="A0A1E3PL93"/>
<reference evidence="11 12" key="1">
    <citation type="journal article" date="2016" name="Proc. Natl. Acad. Sci. U.S.A.">
        <title>Comparative genomics of biotechnologically important yeasts.</title>
        <authorList>
            <person name="Riley R."/>
            <person name="Haridas S."/>
            <person name="Wolfe K.H."/>
            <person name="Lopes M.R."/>
            <person name="Hittinger C.T."/>
            <person name="Goeker M."/>
            <person name="Salamov A.A."/>
            <person name="Wisecaver J.H."/>
            <person name="Long T.M."/>
            <person name="Calvey C.H."/>
            <person name="Aerts A.L."/>
            <person name="Barry K.W."/>
            <person name="Choi C."/>
            <person name="Clum A."/>
            <person name="Coughlan A.Y."/>
            <person name="Deshpande S."/>
            <person name="Douglass A.P."/>
            <person name="Hanson S.J."/>
            <person name="Klenk H.-P."/>
            <person name="LaButti K.M."/>
            <person name="Lapidus A."/>
            <person name="Lindquist E.A."/>
            <person name="Lipzen A.M."/>
            <person name="Meier-Kolthoff J.P."/>
            <person name="Ohm R.A."/>
            <person name="Otillar R.P."/>
            <person name="Pangilinan J.L."/>
            <person name="Peng Y."/>
            <person name="Rokas A."/>
            <person name="Rosa C.A."/>
            <person name="Scheuner C."/>
            <person name="Sibirny A.A."/>
            <person name="Slot J.C."/>
            <person name="Stielow J.B."/>
            <person name="Sun H."/>
            <person name="Kurtzman C.P."/>
            <person name="Blackwell M."/>
            <person name="Grigoriev I.V."/>
            <person name="Jeffries T.W."/>
        </authorList>
    </citation>
    <scope>NUCLEOTIDE SEQUENCE [LARGE SCALE GENOMIC DNA]</scope>
    <source>
        <strain evidence="11 12">DSM 6958</strain>
    </source>
</reference>
<protein>
    <recommendedName>
        <fullName evidence="10">Dolichyl-diphosphooligosaccharide--protein glycosyltransferase subunit 1</fullName>
    </recommendedName>
</protein>
<accession>A0A1E3PL93</accession>
<keyword evidence="6 10" id="KW-0732">Signal</keyword>
<organism evidence="11 12">
    <name type="scientific">Nadsonia fulvescens var. elongata DSM 6958</name>
    <dbReference type="NCBI Taxonomy" id="857566"/>
    <lineage>
        <taxon>Eukaryota</taxon>
        <taxon>Fungi</taxon>
        <taxon>Dikarya</taxon>
        <taxon>Ascomycota</taxon>
        <taxon>Saccharomycotina</taxon>
        <taxon>Dipodascomycetes</taxon>
        <taxon>Dipodascales</taxon>
        <taxon>Dipodascales incertae sedis</taxon>
        <taxon>Nadsonia</taxon>
    </lineage>
</organism>
<evidence type="ECO:0000256" key="3">
    <source>
        <dbReference type="ARBA" id="ARBA00004922"/>
    </source>
</evidence>
<dbReference type="Pfam" id="PF04597">
    <property type="entry name" value="Ribophorin_I"/>
    <property type="match status" value="1"/>
</dbReference>
<proteinExistence type="inferred from homology"/>
<dbReference type="InterPro" id="IPR007676">
    <property type="entry name" value="Ribophorin_I"/>
</dbReference>
<dbReference type="Proteomes" id="UP000095009">
    <property type="component" value="Unassembled WGS sequence"/>
</dbReference>
<dbReference type="GO" id="GO:0008250">
    <property type="term" value="C:oligosaccharyltransferase complex"/>
    <property type="evidence" value="ECO:0007669"/>
    <property type="project" value="UniProtKB-UniRule"/>
</dbReference>
<dbReference type="PANTHER" id="PTHR21049:SF0">
    <property type="entry name" value="DOLICHYL-DIPHOSPHOOLIGOSACCHARIDE--PROTEIN GLYCOSYLTRANSFERASE SUBUNIT 1"/>
    <property type="match status" value="1"/>
</dbReference>
<evidence type="ECO:0000256" key="7">
    <source>
        <dbReference type="ARBA" id="ARBA00022824"/>
    </source>
</evidence>
<feature type="transmembrane region" description="Helical" evidence="10">
    <location>
        <begin position="447"/>
        <end position="468"/>
    </location>
</feature>
<feature type="chain" id="PRO_5009027348" description="Dolichyl-diphosphooligosaccharide--protein glycosyltransferase subunit 1" evidence="10">
    <location>
        <begin position="21"/>
        <end position="478"/>
    </location>
</feature>
<keyword evidence="5 10" id="KW-0812">Transmembrane</keyword>
<keyword evidence="8 10" id="KW-1133">Transmembrane helix</keyword>